<reference evidence="2 3" key="1">
    <citation type="submission" date="2019-07" db="EMBL/GenBank/DDBJ databases">
        <title>Qingshengfaniella alkalisoli gen. nov., sp. nov., isolated from saline soil.</title>
        <authorList>
            <person name="Xu L."/>
            <person name="Huang X.-X."/>
            <person name="Sun J.-Q."/>
        </authorList>
    </citation>
    <scope>NUCLEOTIDE SEQUENCE [LARGE SCALE GENOMIC DNA]</scope>
    <source>
        <strain evidence="2 3">DSM 27279</strain>
    </source>
</reference>
<proteinExistence type="predicted"/>
<dbReference type="RefSeq" id="WP_143949050.1">
    <property type="nucleotide sequence ID" value="NZ_BAABMB010000001.1"/>
</dbReference>
<gene>
    <name evidence="2" type="ORF">FOZ76_14810</name>
</gene>
<evidence type="ECO:0000313" key="2">
    <source>
        <dbReference type="EMBL" id="TSH92684.1"/>
    </source>
</evidence>
<dbReference type="SUPFAM" id="SSF54637">
    <property type="entry name" value="Thioesterase/thiol ester dehydrase-isomerase"/>
    <property type="match status" value="1"/>
</dbReference>
<name>A0A556AIF6_9BURK</name>
<dbReference type="InterPro" id="IPR029069">
    <property type="entry name" value="HotDog_dom_sf"/>
</dbReference>
<dbReference type="Proteomes" id="UP000318405">
    <property type="component" value="Unassembled WGS sequence"/>
</dbReference>
<protein>
    <recommendedName>
        <fullName evidence="1">MaoC-like domain-containing protein</fullName>
    </recommendedName>
</protein>
<dbReference type="Gene3D" id="3.10.129.10">
    <property type="entry name" value="Hotdog Thioesterase"/>
    <property type="match status" value="1"/>
</dbReference>
<dbReference type="Pfam" id="PF01575">
    <property type="entry name" value="MaoC_dehydratas"/>
    <property type="match status" value="1"/>
</dbReference>
<feature type="domain" description="MaoC-like" evidence="1">
    <location>
        <begin position="41"/>
        <end position="95"/>
    </location>
</feature>
<evidence type="ECO:0000259" key="1">
    <source>
        <dbReference type="Pfam" id="PF01575"/>
    </source>
</evidence>
<comment type="caution">
    <text evidence="2">The sequence shown here is derived from an EMBL/GenBank/DDBJ whole genome shotgun (WGS) entry which is preliminary data.</text>
</comment>
<dbReference type="EMBL" id="VLTJ01000029">
    <property type="protein sequence ID" value="TSH92684.1"/>
    <property type="molecule type" value="Genomic_DNA"/>
</dbReference>
<accession>A0A556AIF6</accession>
<dbReference type="OrthoDB" id="9774179at2"/>
<dbReference type="AlphaFoldDB" id="A0A556AIF6"/>
<dbReference type="InterPro" id="IPR002539">
    <property type="entry name" value="MaoC-like_dom"/>
</dbReference>
<sequence>MRTLDDGVPGGGVLTVHPLNRARLQSCRLGDVLAGVDLPAVTMTQLAFYCAAVGVTDPIHYDRDFARKANFADAVVNGSLRVAWMAQVLAELAPEPGLLLRLHCSHRGIMLVGEAPHYSVRYAGHESTLDGGCLLHCRIEASVNGQIRDVGDASLRLAAD</sequence>
<organism evidence="2 3">
    <name type="scientific">Verticiella sediminum</name>
    <dbReference type="NCBI Taxonomy" id="1247510"/>
    <lineage>
        <taxon>Bacteria</taxon>
        <taxon>Pseudomonadati</taxon>
        <taxon>Pseudomonadota</taxon>
        <taxon>Betaproteobacteria</taxon>
        <taxon>Burkholderiales</taxon>
        <taxon>Alcaligenaceae</taxon>
        <taxon>Verticiella</taxon>
    </lineage>
</organism>
<evidence type="ECO:0000313" key="3">
    <source>
        <dbReference type="Proteomes" id="UP000318405"/>
    </source>
</evidence>
<keyword evidence="3" id="KW-1185">Reference proteome</keyword>